<organism evidence="2">
    <name type="scientific">Perkinsus marinus (strain ATCC 50983 / TXsc)</name>
    <dbReference type="NCBI Taxonomy" id="423536"/>
    <lineage>
        <taxon>Eukaryota</taxon>
        <taxon>Sar</taxon>
        <taxon>Alveolata</taxon>
        <taxon>Perkinsozoa</taxon>
        <taxon>Perkinsea</taxon>
        <taxon>Perkinsida</taxon>
        <taxon>Perkinsidae</taxon>
        <taxon>Perkinsus</taxon>
    </lineage>
</organism>
<accession>C5LJV7</accession>
<dbReference type="InParanoid" id="C5LJV7"/>
<dbReference type="Proteomes" id="UP000007800">
    <property type="component" value="Unassembled WGS sequence"/>
</dbReference>
<dbReference type="RefSeq" id="XP_002771169.1">
    <property type="nucleotide sequence ID" value="XM_002771123.1"/>
</dbReference>
<dbReference type="GeneID" id="9051562"/>
<name>C5LJV7_PERM5</name>
<dbReference type="EMBL" id="GG682584">
    <property type="protein sequence ID" value="EER02985.1"/>
    <property type="molecule type" value="Genomic_DNA"/>
</dbReference>
<protein>
    <submittedName>
        <fullName evidence="1">Uncharacterized protein</fullName>
    </submittedName>
</protein>
<dbReference type="AlphaFoldDB" id="C5LJV7"/>
<gene>
    <name evidence="1" type="ORF">Pmar_PMAR026844</name>
</gene>
<proteinExistence type="predicted"/>
<sequence>MSIKEKYKGIGCLLELFHNALHPLELATRNHAKLVCEVAKSPEHLAGQVRAFEEGLTSFDSSVCMQCCAIIDNVCAVFYDIAHTGVGSPVGGGSDGKAGRFRMAI</sequence>
<evidence type="ECO:0000313" key="2">
    <source>
        <dbReference type="Proteomes" id="UP000007800"/>
    </source>
</evidence>
<keyword evidence="2" id="KW-1185">Reference proteome</keyword>
<evidence type="ECO:0000313" key="1">
    <source>
        <dbReference type="EMBL" id="EER02985.1"/>
    </source>
</evidence>
<reference evidence="1 2" key="1">
    <citation type="submission" date="2008-07" db="EMBL/GenBank/DDBJ databases">
        <authorList>
            <person name="El-Sayed N."/>
            <person name="Caler E."/>
            <person name="Inman J."/>
            <person name="Amedeo P."/>
            <person name="Hass B."/>
            <person name="Wortman J."/>
        </authorList>
    </citation>
    <scope>NUCLEOTIDE SEQUENCE [LARGE SCALE GENOMIC DNA]</scope>
    <source>
        <strain evidence="2">ATCC 50983 / TXsc</strain>
    </source>
</reference>
<dbReference type="OrthoDB" id="244158at2759"/>